<dbReference type="InterPro" id="IPR057666">
    <property type="entry name" value="DrpA_SLOG"/>
</dbReference>
<dbReference type="KEGG" id="nli:G3M70_15490"/>
<proteinExistence type="inferred from homology"/>
<dbReference type="EMBL" id="CP048685">
    <property type="protein sequence ID" value="QPJ63201.1"/>
    <property type="molecule type" value="Genomic_DNA"/>
</dbReference>
<organism evidence="3 4">
    <name type="scientific">Candidatus Nitronauta litoralis</name>
    <dbReference type="NCBI Taxonomy" id="2705533"/>
    <lineage>
        <taxon>Bacteria</taxon>
        <taxon>Pseudomonadati</taxon>
        <taxon>Nitrospinota/Tectimicrobiota group</taxon>
        <taxon>Nitrospinota</taxon>
        <taxon>Nitrospinia</taxon>
        <taxon>Nitrospinales</taxon>
        <taxon>Nitrospinaceae</taxon>
        <taxon>Candidatus Nitronauta</taxon>
    </lineage>
</organism>
<dbReference type="InterPro" id="IPR036388">
    <property type="entry name" value="WH-like_DNA-bd_sf"/>
</dbReference>
<dbReference type="Pfam" id="PF14520">
    <property type="entry name" value="HHH_5"/>
    <property type="match status" value="1"/>
</dbReference>
<dbReference type="InterPro" id="IPR010994">
    <property type="entry name" value="RuvA_2-like"/>
</dbReference>
<dbReference type="SUPFAM" id="SSF102405">
    <property type="entry name" value="MCP/YpsA-like"/>
    <property type="match status" value="1"/>
</dbReference>
<evidence type="ECO:0000313" key="4">
    <source>
        <dbReference type="Proteomes" id="UP000594688"/>
    </source>
</evidence>
<feature type="domain" description="Helix-hairpin-helix DNA-binding motif class 1" evidence="2">
    <location>
        <begin position="45"/>
        <end position="64"/>
    </location>
</feature>
<dbReference type="NCBIfam" id="TIGR00732">
    <property type="entry name" value="dprA"/>
    <property type="match status" value="1"/>
</dbReference>
<evidence type="ECO:0000313" key="3">
    <source>
        <dbReference type="EMBL" id="QPJ63201.1"/>
    </source>
</evidence>
<evidence type="ECO:0000256" key="1">
    <source>
        <dbReference type="ARBA" id="ARBA00006525"/>
    </source>
</evidence>
<dbReference type="GO" id="GO:0009294">
    <property type="term" value="P:DNA-mediated transformation"/>
    <property type="evidence" value="ECO:0007669"/>
    <property type="project" value="InterPro"/>
</dbReference>
<reference evidence="3 4" key="1">
    <citation type="submission" date="2020-02" db="EMBL/GenBank/DDBJ databases">
        <title>Genomic and physiological characterization of two novel Nitrospinaceae genera.</title>
        <authorList>
            <person name="Mueller A.J."/>
            <person name="Jung M.-Y."/>
            <person name="Strachan C.R."/>
            <person name="Herbold C.W."/>
            <person name="Kirkegaard R.H."/>
            <person name="Daims H."/>
        </authorList>
    </citation>
    <scope>NUCLEOTIDE SEQUENCE [LARGE SCALE GENOMIC DNA]</scope>
    <source>
        <strain evidence="3">EB</strain>
    </source>
</reference>
<accession>A0A7T0BYH9</accession>
<dbReference type="AlphaFoldDB" id="A0A7T0BYH9"/>
<dbReference type="SMART" id="SM00278">
    <property type="entry name" value="HhH1"/>
    <property type="match status" value="1"/>
</dbReference>
<dbReference type="SUPFAM" id="SSF47781">
    <property type="entry name" value="RuvA domain 2-like"/>
    <property type="match status" value="1"/>
</dbReference>
<dbReference type="Gene3D" id="1.10.10.10">
    <property type="entry name" value="Winged helix-like DNA-binding domain superfamily/Winged helix DNA-binding domain"/>
    <property type="match status" value="1"/>
</dbReference>
<dbReference type="GO" id="GO:0003677">
    <property type="term" value="F:DNA binding"/>
    <property type="evidence" value="ECO:0007669"/>
    <property type="project" value="InterPro"/>
</dbReference>
<protein>
    <submittedName>
        <fullName evidence="3">DNA-protecting protein DprA</fullName>
    </submittedName>
</protein>
<dbReference type="Gene3D" id="3.40.50.450">
    <property type="match status" value="1"/>
</dbReference>
<evidence type="ECO:0000259" key="2">
    <source>
        <dbReference type="SMART" id="SM00278"/>
    </source>
</evidence>
<dbReference type="Pfam" id="PF02481">
    <property type="entry name" value="DNA_processg_A"/>
    <property type="match status" value="1"/>
</dbReference>
<gene>
    <name evidence="3" type="primary">dprA</name>
    <name evidence="3" type="ORF">G3M70_15490</name>
</gene>
<dbReference type="PANTHER" id="PTHR43022:SF1">
    <property type="entry name" value="PROTEIN SMF"/>
    <property type="match status" value="1"/>
</dbReference>
<dbReference type="Proteomes" id="UP000594688">
    <property type="component" value="Chromosome"/>
</dbReference>
<comment type="similarity">
    <text evidence="1">Belongs to the DprA/Smf family.</text>
</comment>
<dbReference type="GO" id="GO:0006281">
    <property type="term" value="P:DNA repair"/>
    <property type="evidence" value="ECO:0007669"/>
    <property type="project" value="InterPro"/>
</dbReference>
<dbReference type="InterPro" id="IPR041614">
    <property type="entry name" value="DprA_WH"/>
</dbReference>
<dbReference type="Pfam" id="PF17782">
    <property type="entry name" value="WHD_DprA"/>
    <property type="match status" value="1"/>
</dbReference>
<dbReference type="InterPro" id="IPR003488">
    <property type="entry name" value="DprA"/>
</dbReference>
<sequence length="375" mass="40877">MSGGLSREEQYWVALNMVAGIGKTLFYRLINHFHSAEDVFKASNRDLLQVEGVGKKTAEQIKDFDSVSRIEREQVLLDRLNAGVLTLNSARYPKLLKNIYDPPPVIYYQGAVPDTFPVSIAVVGTRLASSYGKIVTQRLCSQLASLGITLVSGMARGIDTLVHRTALDNGGTTVAIFGCGLDYTYPPENNKLREEIIGTGCVLTEFPVSTRPDRNNFPARNRVISGISLGTLVIEAGEKSGALITAEFALEQGREVFAVPGNITSEKCRGTNNLIRCGAKMVTSIDSILEELPDHALDTLSGKRGDSGISAESLNDREQKLMSFIGENEIQIDELILKSGLSPAEVSATLVELELKNLVRQTEGKKFINNQVEIS</sequence>
<dbReference type="PANTHER" id="PTHR43022">
    <property type="entry name" value="PROTEIN SMF"/>
    <property type="match status" value="1"/>
</dbReference>
<name>A0A7T0BYH9_9BACT</name>
<dbReference type="InterPro" id="IPR003583">
    <property type="entry name" value="Hlx-hairpin-Hlx_DNA-bd_motif"/>
</dbReference>